<organism evidence="2 3">
    <name type="scientific">Knufia fluminis</name>
    <dbReference type="NCBI Taxonomy" id="191047"/>
    <lineage>
        <taxon>Eukaryota</taxon>
        <taxon>Fungi</taxon>
        <taxon>Dikarya</taxon>
        <taxon>Ascomycota</taxon>
        <taxon>Pezizomycotina</taxon>
        <taxon>Eurotiomycetes</taxon>
        <taxon>Chaetothyriomycetidae</taxon>
        <taxon>Chaetothyriales</taxon>
        <taxon>Trichomeriaceae</taxon>
        <taxon>Knufia</taxon>
    </lineage>
</organism>
<gene>
    <name evidence="2" type="ORF">OHC33_005539</name>
</gene>
<feature type="signal peptide" evidence="1">
    <location>
        <begin position="1"/>
        <end position="19"/>
    </location>
</feature>
<proteinExistence type="predicted"/>
<reference evidence="2 3" key="1">
    <citation type="submission" date="2022-12" db="EMBL/GenBank/DDBJ databases">
        <title>Genomic features and morphological characterization of a novel Knufia sp. strain isolated from spacecraft assembly facility.</title>
        <authorList>
            <person name="Teixeira M."/>
            <person name="Chander A.M."/>
            <person name="Stajich J.E."/>
            <person name="Venkateswaran K."/>
        </authorList>
    </citation>
    <scope>NUCLEOTIDE SEQUENCE [LARGE SCALE GENOMIC DNA]</scope>
    <source>
        <strain evidence="2 3">FJI-L2-BK-P2</strain>
    </source>
</reference>
<accession>A0AAN8EQ61</accession>
<evidence type="ECO:0000313" key="3">
    <source>
        <dbReference type="Proteomes" id="UP001316803"/>
    </source>
</evidence>
<comment type="caution">
    <text evidence="2">The sequence shown here is derived from an EMBL/GenBank/DDBJ whole genome shotgun (WGS) entry which is preliminary data.</text>
</comment>
<keyword evidence="1" id="KW-0732">Signal</keyword>
<evidence type="ECO:0000256" key="1">
    <source>
        <dbReference type="SAM" id="SignalP"/>
    </source>
</evidence>
<name>A0AAN8EQ61_9EURO</name>
<protein>
    <submittedName>
        <fullName evidence="2">Uncharacterized protein</fullName>
    </submittedName>
</protein>
<keyword evidence="3" id="KW-1185">Reference proteome</keyword>
<evidence type="ECO:0000313" key="2">
    <source>
        <dbReference type="EMBL" id="KAK5953595.1"/>
    </source>
</evidence>
<dbReference type="Proteomes" id="UP001316803">
    <property type="component" value="Unassembled WGS sequence"/>
</dbReference>
<sequence length="166" mass="17793">MHLQQLLLPVVYLATFARAGSVCLSVMDHPKDGQVDSNYEFTAFPPGHACDSGYLMSGGGSVLSNVVTQANFCDSLPIDIEVCGTKATLVKIDDAAPLNGMPKNQRCGVRLQIGNTIYGGRRLPELKPAGQEMCNNPKPQCPTKGDGYYIVGGKVIFENVPMCDNV</sequence>
<feature type="chain" id="PRO_5042923516" evidence="1">
    <location>
        <begin position="20"/>
        <end position="166"/>
    </location>
</feature>
<dbReference type="AlphaFoldDB" id="A0AAN8EQ61"/>
<dbReference type="EMBL" id="JAKLMC020000011">
    <property type="protein sequence ID" value="KAK5953595.1"/>
    <property type="molecule type" value="Genomic_DNA"/>
</dbReference>